<dbReference type="InterPro" id="IPR004245">
    <property type="entry name" value="DUF229"/>
</dbReference>
<name>A0AAU9JAL1_9CILI</name>
<evidence type="ECO:0000256" key="1">
    <source>
        <dbReference type="SAM" id="Phobius"/>
    </source>
</evidence>
<dbReference type="PANTHER" id="PTHR10974">
    <property type="entry name" value="FI08016P-RELATED"/>
    <property type="match status" value="1"/>
</dbReference>
<organism evidence="2 3">
    <name type="scientific">Blepharisma stoltei</name>
    <dbReference type="NCBI Taxonomy" id="1481888"/>
    <lineage>
        <taxon>Eukaryota</taxon>
        <taxon>Sar</taxon>
        <taxon>Alveolata</taxon>
        <taxon>Ciliophora</taxon>
        <taxon>Postciliodesmatophora</taxon>
        <taxon>Heterotrichea</taxon>
        <taxon>Heterotrichida</taxon>
        <taxon>Blepharismidae</taxon>
        <taxon>Blepharisma</taxon>
    </lineage>
</organism>
<comment type="caution">
    <text evidence="2">The sequence shown here is derived from an EMBL/GenBank/DDBJ whole genome shotgun (WGS) entry which is preliminary data.</text>
</comment>
<dbReference type="Gene3D" id="3.40.720.10">
    <property type="entry name" value="Alkaline Phosphatase, subunit A"/>
    <property type="match status" value="1"/>
</dbReference>
<dbReference type="Proteomes" id="UP001162131">
    <property type="component" value="Unassembled WGS sequence"/>
</dbReference>
<gene>
    <name evidence="2" type="ORF">BSTOLATCC_MIC27570</name>
</gene>
<dbReference type="GO" id="GO:0005615">
    <property type="term" value="C:extracellular space"/>
    <property type="evidence" value="ECO:0007669"/>
    <property type="project" value="TreeGrafter"/>
</dbReference>
<dbReference type="Pfam" id="PF02995">
    <property type="entry name" value="DUF229"/>
    <property type="match status" value="1"/>
</dbReference>
<sequence>MERSVRRRVNFLLLLVIIMIFTVLLWSFILHYKSAPQEITVRVIEYHRDMDAATIEIKRKLPSPPLQNSIELLSTNNSFSNSFSSYPLLQFPDLSDTKNATCVPNNFGFSDEDAKVLFDQNRRFVDCLFRLTEDLHIIDNKLTIDCEKQYKAEYVMGSKPEEELLGEVDFKFQWKYYSEPVDLEDREFAFSRCMRSKKQAVLINKFKKSASERALNKTKSISEDLKMTETPRPMTVLLVLFDSLSRQHAYRNLPKTMEYLNSFADSSSSYAIYDFLINNAHGPNTQPNMVPLLYGYDRASHEKRLESFSIQNQGDWWKFRELQSESIWKFYENLGYVTMLGYDTVWDFVSFITGREILTDHVATNFWHAARKIFGYLDFLERQRCLGTHHSHWYLLNYASQFMKNYKGHNRFGYIHLSPAHESTGTVIRTADSDLKDFFVNIFEYFKNHPEEDFAIHLMSDHGKHSREWDKYDEGFRENQLPLHILIANKDLISRLGEKTDEILKHNTKRLVSRLDWYLTFKNLALSPYGKLSSNSELYNFWKSQNSPPSALSLLLEKINDKRICEDVDIPAYFCSCIDYVDIPLEKARADPEVKLLIALGLQSIIRKIAIDVSGQYCHNPTLKNLLTVQEKQLKPYDEGGNKKIKASLSINESISAVFEFIGYVVSDDESFKFFKSNEDGLHPIGNYTLVSDIERTPMQLQIQSVTRLDIDEKCLSVSKEVHADYNTCICKL</sequence>
<keyword evidence="1" id="KW-0472">Membrane</keyword>
<dbReference type="InterPro" id="IPR017850">
    <property type="entry name" value="Alkaline_phosphatase_core_sf"/>
</dbReference>
<reference evidence="2" key="1">
    <citation type="submission" date="2021-09" db="EMBL/GenBank/DDBJ databases">
        <authorList>
            <consortium name="AG Swart"/>
            <person name="Singh M."/>
            <person name="Singh A."/>
            <person name="Seah K."/>
            <person name="Emmerich C."/>
        </authorList>
    </citation>
    <scope>NUCLEOTIDE SEQUENCE</scope>
    <source>
        <strain evidence="2">ATCC30299</strain>
    </source>
</reference>
<evidence type="ECO:0000313" key="3">
    <source>
        <dbReference type="Proteomes" id="UP001162131"/>
    </source>
</evidence>
<keyword evidence="1" id="KW-1133">Transmembrane helix</keyword>
<dbReference type="EMBL" id="CAJZBQ010000027">
    <property type="protein sequence ID" value="CAG9320998.1"/>
    <property type="molecule type" value="Genomic_DNA"/>
</dbReference>
<feature type="transmembrane region" description="Helical" evidence="1">
    <location>
        <begin position="12"/>
        <end position="32"/>
    </location>
</feature>
<keyword evidence="1" id="KW-0812">Transmembrane</keyword>
<dbReference type="PANTHER" id="PTHR10974:SF1">
    <property type="entry name" value="FI08016P-RELATED"/>
    <property type="match status" value="1"/>
</dbReference>
<proteinExistence type="predicted"/>
<protein>
    <submittedName>
        <fullName evidence="2">Uncharacterized protein</fullName>
    </submittedName>
</protein>
<keyword evidence="3" id="KW-1185">Reference proteome</keyword>
<accession>A0AAU9JAL1</accession>
<dbReference type="AlphaFoldDB" id="A0AAU9JAL1"/>
<evidence type="ECO:0000313" key="2">
    <source>
        <dbReference type="EMBL" id="CAG9320998.1"/>
    </source>
</evidence>